<dbReference type="Pfam" id="PF03693">
    <property type="entry name" value="ParD_antitoxin"/>
    <property type="match status" value="1"/>
</dbReference>
<keyword evidence="3" id="KW-1277">Toxin-antitoxin system</keyword>
<dbReference type="GO" id="GO:0006355">
    <property type="term" value="P:regulation of DNA-templated transcription"/>
    <property type="evidence" value="ECO:0007669"/>
    <property type="project" value="InterPro"/>
</dbReference>
<dbReference type="NCBIfam" id="TIGR02606">
    <property type="entry name" value="antidote_CC2985"/>
    <property type="match status" value="1"/>
</dbReference>
<sequence length="95" mass="10635">MARVTSVTLGEHFNGFVGDMIQSGRYGNISEVVRDALRLMEAREQRIQNVREMVLAGLNSPVSKNSMDDIFVMAAKDLNVYSSLVRTRRGVITMN</sequence>
<comment type="similarity">
    <text evidence="1">Belongs to the ParD antitoxin family.</text>
</comment>
<evidence type="ECO:0000313" key="5">
    <source>
        <dbReference type="EMBL" id="OCQ52044.1"/>
    </source>
</evidence>
<dbReference type="InterPro" id="IPR038296">
    <property type="entry name" value="ParD_sf"/>
</dbReference>
<name>A0A1C0U2A8_9GAMM</name>
<dbReference type="AlphaFoldDB" id="A0A1C0U2A8"/>
<dbReference type="RefSeq" id="WP_065823701.1">
    <property type="nucleotide sequence ID" value="NZ_CAWMQZ010000100.1"/>
</dbReference>
<proteinExistence type="inferred from homology"/>
<dbReference type="EMBL" id="LOMY01000100">
    <property type="protein sequence ID" value="OCQ52044.1"/>
    <property type="molecule type" value="Genomic_DNA"/>
</dbReference>
<organism evidence="5 6">
    <name type="scientific">Photorhabdus australis subsp. thailandensis</name>
    <dbReference type="NCBI Taxonomy" id="2805096"/>
    <lineage>
        <taxon>Bacteria</taxon>
        <taxon>Pseudomonadati</taxon>
        <taxon>Pseudomonadota</taxon>
        <taxon>Gammaproteobacteria</taxon>
        <taxon>Enterobacterales</taxon>
        <taxon>Morganellaceae</taxon>
        <taxon>Photorhabdus</taxon>
    </lineage>
</organism>
<dbReference type="PANTHER" id="PTHR36582">
    <property type="entry name" value="ANTITOXIN PARD"/>
    <property type="match status" value="1"/>
</dbReference>
<evidence type="ECO:0000313" key="6">
    <source>
        <dbReference type="Proteomes" id="UP000093476"/>
    </source>
</evidence>
<reference evidence="5 6" key="1">
    <citation type="submission" date="2015-12" db="EMBL/GenBank/DDBJ databases">
        <title>Genome comparisons provide insights into the role of secondary metabolites in the pathogenic phase of the Photorhabdus life cycle.</title>
        <authorList>
            <person name="Tobias N.J."/>
            <person name="Mishra B."/>
            <person name="Gupta D.K."/>
            <person name="Thines M."/>
            <person name="Stinear T.P."/>
            <person name="Bode H.B."/>
        </authorList>
    </citation>
    <scope>NUCLEOTIDE SEQUENCE [LARGE SCALE GENOMIC DNA]</scope>
    <source>
        <strain evidence="5 6">PB68.1</strain>
    </source>
</reference>
<dbReference type="PATRIC" id="fig|286156.4.peg.3216"/>
<dbReference type="STRING" id="286156.Ppb6_02838"/>
<dbReference type="SUPFAM" id="SSF47598">
    <property type="entry name" value="Ribbon-helix-helix"/>
    <property type="match status" value="1"/>
</dbReference>
<dbReference type="CDD" id="cd22231">
    <property type="entry name" value="RHH_NikR_HicB-like"/>
    <property type="match status" value="1"/>
</dbReference>
<gene>
    <name evidence="5" type="primary">parD1</name>
    <name evidence="5" type="ORF">Ppb6_02838</name>
</gene>
<dbReference type="Gene3D" id="6.10.10.120">
    <property type="entry name" value="Antitoxin ParD1-like"/>
    <property type="match status" value="1"/>
</dbReference>
<keyword evidence="6" id="KW-1185">Reference proteome</keyword>
<comment type="caution">
    <text evidence="5">The sequence shown here is derived from an EMBL/GenBank/DDBJ whole genome shotgun (WGS) entry which is preliminary data.</text>
</comment>
<accession>A0A1C0U2A8</accession>
<evidence type="ECO:0000256" key="2">
    <source>
        <dbReference type="ARBA" id="ARBA00017940"/>
    </source>
</evidence>
<dbReference type="InterPro" id="IPR010985">
    <property type="entry name" value="Ribbon_hlx_hlx"/>
</dbReference>
<dbReference type="InterPro" id="IPR022789">
    <property type="entry name" value="ParD"/>
</dbReference>
<protein>
    <recommendedName>
        <fullName evidence="2">Antitoxin ParD</fullName>
    </recommendedName>
</protein>
<dbReference type="Proteomes" id="UP000093476">
    <property type="component" value="Unassembled WGS sequence"/>
</dbReference>
<evidence type="ECO:0000256" key="1">
    <source>
        <dbReference type="ARBA" id="ARBA00008580"/>
    </source>
</evidence>
<evidence type="ECO:0000256" key="4">
    <source>
        <dbReference type="ARBA" id="ARBA00037106"/>
    </source>
</evidence>
<dbReference type="PANTHER" id="PTHR36582:SF2">
    <property type="entry name" value="ANTITOXIN PARD"/>
    <property type="match status" value="1"/>
</dbReference>
<comment type="function">
    <text evidence="4">Antitoxin component of a type II toxin-antitoxin (TA) system. Neutralizes the effect of toxin ParE.</text>
</comment>
<evidence type="ECO:0000256" key="3">
    <source>
        <dbReference type="ARBA" id="ARBA00022649"/>
    </source>
</evidence>